<comment type="caution">
    <text evidence="2">The sequence shown here is derived from an EMBL/GenBank/DDBJ whole genome shotgun (WGS) entry which is preliminary data.</text>
</comment>
<name>A0A1B6NT60_9ZZZZ</name>
<proteinExistence type="predicted"/>
<feature type="transmembrane region" description="Helical" evidence="1">
    <location>
        <begin position="32"/>
        <end position="53"/>
    </location>
</feature>
<accession>A0A1B6NT60</accession>
<gene>
    <name evidence="2" type="ORF">MGSAQ_001826</name>
</gene>
<evidence type="ECO:0000256" key="1">
    <source>
        <dbReference type="SAM" id="Phobius"/>
    </source>
</evidence>
<dbReference type="AlphaFoldDB" id="A0A1B6NT60"/>
<keyword evidence="1" id="KW-0812">Transmembrane</keyword>
<keyword evidence="1" id="KW-1133">Transmembrane helix</keyword>
<evidence type="ECO:0000313" key="2">
    <source>
        <dbReference type="EMBL" id="KTF06680.1"/>
    </source>
</evidence>
<sequence>MSVIMMLFLRYLTHLLLTLALLIVSWSMQGLAIVAVLVKDVLIPIAVPLRLISSRHWHNAKRR</sequence>
<feature type="transmembrane region" description="Helical" evidence="1">
    <location>
        <begin position="7"/>
        <end position="26"/>
    </location>
</feature>
<organism evidence="2">
    <name type="scientific">marine sediment metagenome</name>
    <dbReference type="NCBI Taxonomy" id="412755"/>
    <lineage>
        <taxon>unclassified sequences</taxon>
        <taxon>metagenomes</taxon>
        <taxon>ecological metagenomes</taxon>
    </lineage>
</organism>
<protein>
    <submittedName>
        <fullName evidence="2">Membrane protein</fullName>
    </submittedName>
</protein>
<keyword evidence="1" id="KW-0472">Membrane</keyword>
<dbReference type="EMBL" id="AYSL01001005">
    <property type="protein sequence ID" value="KTF06680.1"/>
    <property type="molecule type" value="Genomic_DNA"/>
</dbReference>
<reference evidence="2" key="1">
    <citation type="submission" date="2013-11" db="EMBL/GenBank/DDBJ databases">
        <title>Microbial diversity, functional groups and degradation webs in Northern and Southern Mediterranean and Red Sea marine crude oil polluted sites.</title>
        <authorList>
            <person name="Daffonchio D."/>
            <person name="Mapelli F."/>
            <person name="Ferrer M."/>
            <person name="Richter M."/>
            <person name="Cherif A."/>
            <person name="Malkawi H.I."/>
            <person name="Yakimov M.M."/>
            <person name="Abdel-Fattah Y.R."/>
            <person name="Blaghen M."/>
            <person name="Golyshin P.N."/>
            <person name="Kalogerakis N."/>
            <person name="Boon N."/>
            <person name="Magagnini M."/>
            <person name="Fava F."/>
        </authorList>
    </citation>
    <scope>NUCLEOTIDE SEQUENCE</scope>
</reference>